<dbReference type="PANTHER" id="PTHR33121">
    <property type="entry name" value="CYCLIC DI-GMP PHOSPHODIESTERASE PDEF"/>
    <property type="match status" value="1"/>
</dbReference>
<dbReference type="SUPFAM" id="SSF141868">
    <property type="entry name" value="EAL domain-like"/>
    <property type="match status" value="1"/>
</dbReference>
<dbReference type="Gene3D" id="3.20.20.450">
    <property type="entry name" value="EAL domain"/>
    <property type="match status" value="1"/>
</dbReference>
<dbReference type="STRING" id="61595.SAMN05421644_10478"/>
<protein>
    <submittedName>
        <fullName evidence="2">EAL domain, c-di-GMP-specific phosphodiesterase class I (Or its enzymatically inactive variant)</fullName>
    </submittedName>
</protein>
<reference evidence="3" key="1">
    <citation type="submission" date="2016-10" db="EMBL/GenBank/DDBJ databases">
        <authorList>
            <person name="Varghese N."/>
            <person name="Submissions S."/>
        </authorList>
    </citation>
    <scope>NUCLEOTIDE SEQUENCE [LARGE SCALE GENOMIC DNA]</scope>
    <source>
        <strain evidence="3">DSM 173</strain>
    </source>
</reference>
<dbReference type="InterPro" id="IPR001633">
    <property type="entry name" value="EAL_dom"/>
</dbReference>
<evidence type="ECO:0000313" key="2">
    <source>
        <dbReference type="EMBL" id="SDX47593.1"/>
    </source>
</evidence>
<keyword evidence="3" id="KW-1185">Reference proteome</keyword>
<organism evidence="2 3">
    <name type="scientific">Allochromatium warmingii</name>
    <name type="common">Chromatium warmingii</name>
    <dbReference type="NCBI Taxonomy" id="61595"/>
    <lineage>
        <taxon>Bacteria</taxon>
        <taxon>Pseudomonadati</taxon>
        <taxon>Pseudomonadota</taxon>
        <taxon>Gammaproteobacteria</taxon>
        <taxon>Chromatiales</taxon>
        <taxon>Chromatiaceae</taxon>
        <taxon>Allochromatium</taxon>
    </lineage>
</organism>
<feature type="domain" description="EAL" evidence="1">
    <location>
        <begin position="105"/>
        <end position="356"/>
    </location>
</feature>
<dbReference type="CDD" id="cd01948">
    <property type="entry name" value="EAL"/>
    <property type="match status" value="1"/>
</dbReference>
<accession>A0A1H3C079</accession>
<evidence type="ECO:0000313" key="3">
    <source>
        <dbReference type="Proteomes" id="UP000198672"/>
    </source>
</evidence>
<gene>
    <name evidence="2" type="ORF">SAMN05421644_10478</name>
</gene>
<dbReference type="AlphaFoldDB" id="A0A1H3C079"/>
<dbReference type="RefSeq" id="WP_091332020.1">
    <property type="nucleotide sequence ID" value="NZ_FNOW01000004.1"/>
</dbReference>
<dbReference type="SMART" id="SM00052">
    <property type="entry name" value="EAL"/>
    <property type="match status" value="1"/>
</dbReference>
<evidence type="ECO:0000259" key="1">
    <source>
        <dbReference type="PROSITE" id="PS50883"/>
    </source>
</evidence>
<dbReference type="OrthoDB" id="1673646at2"/>
<dbReference type="PROSITE" id="PS50883">
    <property type="entry name" value="EAL"/>
    <property type="match status" value="1"/>
</dbReference>
<dbReference type="Proteomes" id="UP000198672">
    <property type="component" value="Unassembled WGS sequence"/>
</dbReference>
<proteinExistence type="predicted"/>
<dbReference type="EMBL" id="FNOW01000004">
    <property type="protein sequence ID" value="SDX47593.1"/>
    <property type="molecule type" value="Genomic_DNA"/>
</dbReference>
<dbReference type="InterPro" id="IPR050706">
    <property type="entry name" value="Cyclic-di-GMP_PDE-like"/>
</dbReference>
<dbReference type="Pfam" id="PF00563">
    <property type="entry name" value="EAL"/>
    <property type="match status" value="1"/>
</dbReference>
<dbReference type="PANTHER" id="PTHR33121:SF15">
    <property type="entry name" value="BLUE LIGHT- AND TEMPERATURE-REGULATED ANTIREPRESSOR BLUF"/>
    <property type="match status" value="1"/>
</dbReference>
<dbReference type="InterPro" id="IPR035919">
    <property type="entry name" value="EAL_sf"/>
</dbReference>
<sequence length="360" mass="39982">MACARCQTVPLSVSARGTLLLTGAVRELIDILIRFLEVEKLEFEVAGLEVRVPDANLFEFLQRVRIANAFNTLERRGIAALLLEPGEVLNFHAFTRARTLEQWLGLVDASGLIDILEAKRFISWFQPILSASNGTVIGYEALLRGQRPDGSLMFPGEIFTLANENDLLFQVDRQARESALHCAAAAGISGQLFINFVPTAIYDPVHCLQSTVGWARKLGFDPGRLIFEVVETEQVGDFEHLKHILDFYRQAGYRIALDDVGSGYASLNLLATLKPDIIKIDMEIVRGIDTDQHRQAIFRALVDMAREFGIEVLAEGIETADELAYVVSEGADLLQGYLFARPAAQPTEVCVEFPVWLNSD</sequence>
<dbReference type="GO" id="GO:0071111">
    <property type="term" value="F:cyclic-guanylate-specific phosphodiesterase activity"/>
    <property type="evidence" value="ECO:0007669"/>
    <property type="project" value="InterPro"/>
</dbReference>
<name>A0A1H3C079_ALLWA</name>